<name>A0A8H4ATV0_GIGMA</name>
<accession>A0A8H4ATV0</accession>
<evidence type="ECO:0000313" key="2">
    <source>
        <dbReference type="EMBL" id="KAF0532295.1"/>
    </source>
</evidence>
<comment type="caution">
    <text evidence="2">The sequence shown here is derived from an EMBL/GenBank/DDBJ whole genome shotgun (WGS) entry which is preliminary data.</text>
</comment>
<protein>
    <submittedName>
        <fullName evidence="2">Hsp70 family protein</fullName>
    </submittedName>
</protein>
<dbReference type="OrthoDB" id="2334385at2759"/>
<dbReference type="EMBL" id="WTPW01000233">
    <property type="protein sequence ID" value="KAF0532295.1"/>
    <property type="molecule type" value="Genomic_DNA"/>
</dbReference>
<keyword evidence="3" id="KW-1185">Reference proteome</keyword>
<dbReference type="Proteomes" id="UP000439903">
    <property type="component" value="Unassembled WGS sequence"/>
</dbReference>
<evidence type="ECO:0000259" key="1">
    <source>
        <dbReference type="Pfam" id="PF22693"/>
    </source>
</evidence>
<evidence type="ECO:0000313" key="3">
    <source>
        <dbReference type="Proteomes" id="UP000439903"/>
    </source>
</evidence>
<dbReference type="Pfam" id="PF22693">
    <property type="entry name" value="MACPF_1"/>
    <property type="match status" value="1"/>
</dbReference>
<sequence>MDPNFVNSKLNSVKEISVQINDGIFVSRTIDTGLTLEKVREHLSNDEEIRIYDNMFFIGKKGKIKRSDEYKQLLSKNLHDGDILKITKEFLLDKKEAVDKYGLAYGFKMTSDGLKRAATSAFNINISDKGFRLDLEDTCEYTNIREYNNVIEDYYIKNLIANGKISIPLPKSLSVGFSISHERSNENTLHSELSSKYEIKIFQKAGIKIENSAIIPTDEFKEKVNNALKSKNPTNELRKICEEYGEYAAQKVKLGGKILTIKKGKSLKVLQRKKRMPSSSLKLGGNLAEVSCDYKNTKNKDISYSEVKTSIEIRDFGGDKSKFKSENIGPWQDSLNDDYKYWSIIEYDNIIPIFYILDDNLRQEVINITMGLRILHSGIEPIKATIIQPSRPFEHNLKHLPNLKGCQIFASIMGDKKKKRSIFYSCCLLVRFFSKYNPTSN</sequence>
<reference evidence="2 3" key="1">
    <citation type="journal article" date="2019" name="Environ. Microbiol.">
        <title>At the nexus of three kingdoms: the genome of the mycorrhizal fungus Gigaspora margarita provides insights into plant, endobacterial and fungal interactions.</title>
        <authorList>
            <person name="Venice F."/>
            <person name="Ghignone S."/>
            <person name="Salvioli di Fossalunga A."/>
            <person name="Amselem J."/>
            <person name="Novero M."/>
            <person name="Xianan X."/>
            <person name="Sedzielewska Toro K."/>
            <person name="Morin E."/>
            <person name="Lipzen A."/>
            <person name="Grigoriev I.V."/>
            <person name="Henrissat B."/>
            <person name="Martin F.M."/>
            <person name="Bonfante P."/>
        </authorList>
    </citation>
    <scope>NUCLEOTIDE SEQUENCE [LARGE SCALE GENOMIC DNA]</scope>
    <source>
        <strain evidence="2 3">BEG34</strain>
    </source>
</reference>
<feature type="domain" description="MACPF-like" evidence="1">
    <location>
        <begin position="106"/>
        <end position="365"/>
    </location>
</feature>
<gene>
    <name evidence="2" type="ORF">F8M41_011338</name>
</gene>
<proteinExistence type="predicted"/>
<organism evidence="2 3">
    <name type="scientific">Gigaspora margarita</name>
    <dbReference type="NCBI Taxonomy" id="4874"/>
    <lineage>
        <taxon>Eukaryota</taxon>
        <taxon>Fungi</taxon>
        <taxon>Fungi incertae sedis</taxon>
        <taxon>Mucoromycota</taxon>
        <taxon>Glomeromycotina</taxon>
        <taxon>Glomeromycetes</taxon>
        <taxon>Diversisporales</taxon>
        <taxon>Gigasporaceae</taxon>
        <taxon>Gigaspora</taxon>
    </lineage>
</organism>
<dbReference type="AlphaFoldDB" id="A0A8H4ATV0"/>
<dbReference type="InterPro" id="IPR054586">
    <property type="entry name" value="MACPF_1_fungal"/>
</dbReference>